<evidence type="ECO:0000256" key="4">
    <source>
        <dbReference type="ARBA" id="ARBA00013229"/>
    </source>
</evidence>
<dbReference type="Gene3D" id="1.10.10.60">
    <property type="entry name" value="Homeodomain-like"/>
    <property type="match status" value="2"/>
</dbReference>
<dbReference type="SUPFAM" id="SSF46689">
    <property type="entry name" value="Homeodomain-like"/>
    <property type="match status" value="1"/>
</dbReference>
<dbReference type="InterPro" id="IPR009057">
    <property type="entry name" value="Homeodomain-like_sf"/>
</dbReference>
<evidence type="ECO:0000256" key="2">
    <source>
        <dbReference type="ARBA" id="ARBA00005184"/>
    </source>
</evidence>
<dbReference type="Gene3D" id="2.160.20.10">
    <property type="entry name" value="Single-stranded right-handed beta-helix, Pectin lyase-like"/>
    <property type="match status" value="1"/>
</dbReference>
<evidence type="ECO:0000256" key="5">
    <source>
        <dbReference type="ARBA" id="ARBA00022801"/>
    </source>
</evidence>
<dbReference type="Pfam" id="PF01095">
    <property type="entry name" value="Pectinesterase"/>
    <property type="match status" value="1"/>
</dbReference>
<evidence type="ECO:0000259" key="14">
    <source>
        <dbReference type="PROSITE" id="PS51667"/>
    </source>
</evidence>
<feature type="domain" description="QLQ" evidence="13">
    <location>
        <begin position="8"/>
        <end position="43"/>
    </location>
</feature>
<evidence type="ECO:0000256" key="3">
    <source>
        <dbReference type="ARBA" id="ARBA00008891"/>
    </source>
</evidence>
<dbReference type="SMART" id="SM00951">
    <property type="entry name" value="QLQ"/>
    <property type="match status" value="1"/>
</dbReference>
<feature type="domain" description="HTH myb-type" evidence="12">
    <location>
        <begin position="161"/>
        <end position="213"/>
    </location>
</feature>
<dbReference type="EMBL" id="OZ020097">
    <property type="protein sequence ID" value="CAK9269495.1"/>
    <property type="molecule type" value="Genomic_DNA"/>
</dbReference>
<gene>
    <name evidence="15" type="ORF">CSSPJE1EN1_LOCUS14973</name>
</gene>
<feature type="active site" evidence="9">
    <location>
        <position position="663"/>
    </location>
</feature>
<comment type="subcellular location">
    <subcellularLocation>
        <location evidence="1">Nucleus</location>
    </subcellularLocation>
</comment>
<dbReference type="InterPro" id="IPR017930">
    <property type="entry name" value="Myb_dom"/>
</dbReference>
<dbReference type="PROSITE" id="PS00503">
    <property type="entry name" value="PECTINESTERASE_2"/>
    <property type="match status" value="1"/>
</dbReference>
<dbReference type="Pfam" id="PF08879">
    <property type="entry name" value="WRC"/>
    <property type="match status" value="1"/>
</dbReference>
<proteinExistence type="inferred from homology"/>
<dbReference type="PROSITE" id="PS51666">
    <property type="entry name" value="QLQ"/>
    <property type="match status" value="1"/>
</dbReference>
<sequence length="800" mass="86663">MISAGRAPFTSVQWAELEHQALIFKYMMAGVNVPPELLNPIRKSVASLINGMTASHHAANMRWGTMHRGVANNTDPEPGRCRRTDGKKWRCGRDVVPDQKYCERHVHRGRNRSRKHAADGGGQAGGASTSSGGNTTTATTTSSTSSGGGGGGSSGITNLDGVNLKKGPWTSAEDAILVSYVSKHGEGNWNAVQKHSGLFRCGKSCRLRWANHLRPNLKKGAFSPDEERTILDLHSKFGNKWARMAAQLPGRTDNEIKNYWNTRIKRRLRAGLPAYPLDMTKHVSSSVPPQYYCDHKSYQLSSLHGGYESRNFYAITSISDLPFTSVVANQGLGVVGKGIGNPLPQVKRVRHSLCGGTDGSGGSVSFSQLSDGSGKTLQPELYTEAGRTCTHNSTKMAMMSVFADEPDPYIAPYDGTKGLMGMPFCSFAPNASSKLELPLSQSAESADSVGTLQSAIMSPLMSLSLSSQLLSEADSFGSNASNFLEALMKQNVSLNCCNDSVKDPATSPLLQSAIDGVGDFTTVQAAVHAVPDWSSVRTTIHIHEGIYKEKVHVPSSKTYVTFQGSGRHNTIITWDDNANKTGSTFTSASLAVHADHFIAQDISFENTAPKPGPGIIGAQAIAFEASGDMAAFYSCAFYGAQDTLYDRKGRHFFKDCYIEGSIDFIFGNGRSLYKDCMINTTATKHGYITAHSRQSVDENTGFSFVHCSIVGTGWNLLGRAWGPASRVVFSTTFMDNIIDPLGWSDWGKSGADTTIYYGEYCNMGPGANTDGRTSFGKVLTFCEAVHFMHIDYIDGWEWLE</sequence>
<feature type="domain" description="Myb-like" evidence="11">
    <location>
        <begin position="214"/>
        <end position="264"/>
    </location>
</feature>
<dbReference type="InterPro" id="IPR000070">
    <property type="entry name" value="Pectinesterase_cat"/>
</dbReference>
<evidence type="ECO:0000256" key="6">
    <source>
        <dbReference type="ARBA" id="ARBA00023085"/>
    </source>
</evidence>
<dbReference type="InterPro" id="IPR014977">
    <property type="entry name" value="WRC_dom"/>
</dbReference>
<feature type="compositionally biased region" description="Basic residues" evidence="10">
    <location>
        <begin position="105"/>
        <end position="115"/>
    </location>
</feature>
<dbReference type="PROSITE" id="PS51294">
    <property type="entry name" value="HTH_MYB"/>
    <property type="match status" value="2"/>
</dbReference>
<name>A0ABP0WRK2_9BRYO</name>
<evidence type="ECO:0000259" key="11">
    <source>
        <dbReference type="PROSITE" id="PS50090"/>
    </source>
</evidence>
<dbReference type="CDD" id="cd00167">
    <property type="entry name" value="SANT"/>
    <property type="match status" value="2"/>
</dbReference>
<evidence type="ECO:0000313" key="16">
    <source>
        <dbReference type="Proteomes" id="UP001497444"/>
    </source>
</evidence>
<dbReference type="InterPro" id="IPR014978">
    <property type="entry name" value="Gln-Leu-Gln_QLQ"/>
</dbReference>
<dbReference type="InterPro" id="IPR033131">
    <property type="entry name" value="Pectinesterase_Asp_AS"/>
</dbReference>
<comment type="catalytic activity">
    <reaction evidence="8">
        <text>[(1-&gt;4)-alpha-D-galacturonosyl methyl ester](n) + n H2O = [(1-&gt;4)-alpha-D-galacturonosyl](n) + n methanol + n H(+)</text>
        <dbReference type="Rhea" id="RHEA:22380"/>
        <dbReference type="Rhea" id="RHEA-COMP:14570"/>
        <dbReference type="Rhea" id="RHEA-COMP:14573"/>
        <dbReference type="ChEBI" id="CHEBI:15377"/>
        <dbReference type="ChEBI" id="CHEBI:15378"/>
        <dbReference type="ChEBI" id="CHEBI:17790"/>
        <dbReference type="ChEBI" id="CHEBI:140522"/>
        <dbReference type="ChEBI" id="CHEBI:140523"/>
        <dbReference type="EC" id="3.1.1.11"/>
    </reaction>
</comment>
<dbReference type="InterPro" id="IPR001005">
    <property type="entry name" value="SANT/Myb"/>
</dbReference>
<feature type="domain" description="WRC" evidence="14">
    <location>
        <begin position="75"/>
        <end position="119"/>
    </location>
</feature>
<feature type="domain" description="HTH myb-type" evidence="12">
    <location>
        <begin position="214"/>
        <end position="268"/>
    </location>
</feature>
<dbReference type="Pfam" id="PF08880">
    <property type="entry name" value="QLQ"/>
    <property type="match status" value="1"/>
</dbReference>
<protein>
    <recommendedName>
        <fullName evidence="4">pectinesterase</fullName>
        <ecNumber evidence="4">3.1.1.11</ecNumber>
    </recommendedName>
</protein>
<dbReference type="Proteomes" id="UP001497444">
    <property type="component" value="Chromosome 2"/>
</dbReference>
<feature type="region of interest" description="Disordered" evidence="10">
    <location>
        <begin position="104"/>
        <end position="154"/>
    </location>
</feature>
<evidence type="ECO:0000256" key="1">
    <source>
        <dbReference type="ARBA" id="ARBA00004123"/>
    </source>
</evidence>
<dbReference type="SUPFAM" id="SSF51126">
    <property type="entry name" value="Pectin lyase-like"/>
    <property type="match status" value="1"/>
</dbReference>
<feature type="domain" description="Myb-like" evidence="11">
    <location>
        <begin position="161"/>
        <end position="213"/>
    </location>
</feature>
<dbReference type="InterPro" id="IPR012334">
    <property type="entry name" value="Pectin_lyas_fold"/>
</dbReference>
<evidence type="ECO:0000256" key="10">
    <source>
        <dbReference type="SAM" id="MobiDB-lite"/>
    </source>
</evidence>
<evidence type="ECO:0000256" key="8">
    <source>
        <dbReference type="ARBA" id="ARBA00047928"/>
    </source>
</evidence>
<dbReference type="SMART" id="SM00717">
    <property type="entry name" value="SANT"/>
    <property type="match status" value="2"/>
</dbReference>
<comment type="similarity">
    <text evidence="3">Belongs to the pectinesterase family.</text>
</comment>
<evidence type="ECO:0000256" key="9">
    <source>
        <dbReference type="PROSITE-ProRule" id="PRU10040"/>
    </source>
</evidence>
<keyword evidence="6" id="KW-0063">Aspartyl esterase</keyword>
<keyword evidence="7" id="KW-0539">Nucleus</keyword>
<keyword evidence="5" id="KW-0378">Hydrolase</keyword>
<evidence type="ECO:0000259" key="13">
    <source>
        <dbReference type="PROSITE" id="PS51666"/>
    </source>
</evidence>
<keyword evidence="16" id="KW-1185">Reference proteome</keyword>
<dbReference type="InterPro" id="IPR011050">
    <property type="entry name" value="Pectin_lyase_fold/virulence"/>
</dbReference>
<dbReference type="PANTHER" id="PTHR31321:SF19">
    <property type="entry name" value="PECTINESTERASE 68-RELATED"/>
    <property type="match status" value="1"/>
</dbReference>
<dbReference type="PROSITE" id="PS50090">
    <property type="entry name" value="MYB_LIKE"/>
    <property type="match status" value="2"/>
</dbReference>
<feature type="compositionally biased region" description="Low complexity" evidence="10">
    <location>
        <begin position="126"/>
        <end position="145"/>
    </location>
</feature>
<dbReference type="PANTHER" id="PTHR31321">
    <property type="entry name" value="ACYL-COA THIOESTER HYDROLASE YBHC-RELATED"/>
    <property type="match status" value="1"/>
</dbReference>
<comment type="pathway">
    <text evidence="2">Glycan metabolism; pectin degradation; 2-dehydro-3-deoxy-D-gluconate from pectin: step 1/5.</text>
</comment>
<organism evidence="15 16">
    <name type="scientific">Sphagnum jensenii</name>
    <dbReference type="NCBI Taxonomy" id="128206"/>
    <lineage>
        <taxon>Eukaryota</taxon>
        <taxon>Viridiplantae</taxon>
        <taxon>Streptophyta</taxon>
        <taxon>Embryophyta</taxon>
        <taxon>Bryophyta</taxon>
        <taxon>Sphagnophytina</taxon>
        <taxon>Sphagnopsida</taxon>
        <taxon>Sphagnales</taxon>
        <taxon>Sphagnaceae</taxon>
        <taxon>Sphagnum</taxon>
    </lineage>
</organism>
<dbReference type="PROSITE" id="PS51667">
    <property type="entry name" value="WRC"/>
    <property type="match status" value="1"/>
</dbReference>
<accession>A0ABP0WRK2</accession>
<evidence type="ECO:0000259" key="12">
    <source>
        <dbReference type="PROSITE" id="PS51294"/>
    </source>
</evidence>
<reference evidence="15 16" key="1">
    <citation type="submission" date="2024-02" db="EMBL/GenBank/DDBJ databases">
        <authorList>
            <consortium name="ELIXIR-Norway"/>
            <consortium name="Elixir Norway"/>
        </authorList>
    </citation>
    <scope>NUCLEOTIDE SEQUENCE [LARGE SCALE GENOMIC DNA]</scope>
</reference>
<dbReference type="EC" id="3.1.1.11" evidence="4"/>
<evidence type="ECO:0000313" key="15">
    <source>
        <dbReference type="EMBL" id="CAK9269495.1"/>
    </source>
</evidence>
<dbReference type="Pfam" id="PF00249">
    <property type="entry name" value="Myb_DNA-binding"/>
    <property type="match status" value="2"/>
</dbReference>
<evidence type="ECO:0000256" key="7">
    <source>
        <dbReference type="ARBA" id="ARBA00023242"/>
    </source>
</evidence>